<protein>
    <submittedName>
        <fullName evidence="2">Uncharacterized protein</fullName>
    </submittedName>
</protein>
<organism evidence="2 3">
    <name type="scientific">Candidatus Doudnabacteria bacterium RIFCSPHIGHO2_01_FULL_41_86</name>
    <dbReference type="NCBI Taxonomy" id="1817821"/>
    <lineage>
        <taxon>Bacteria</taxon>
        <taxon>Candidatus Doudnaibacteriota</taxon>
    </lineage>
</organism>
<feature type="transmembrane region" description="Helical" evidence="1">
    <location>
        <begin position="50"/>
        <end position="70"/>
    </location>
</feature>
<comment type="caution">
    <text evidence="2">The sequence shown here is derived from an EMBL/GenBank/DDBJ whole genome shotgun (WGS) entry which is preliminary data.</text>
</comment>
<dbReference type="STRING" id="1817821.A2717_02780"/>
<evidence type="ECO:0000313" key="3">
    <source>
        <dbReference type="Proteomes" id="UP000177610"/>
    </source>
</evidence>
<keyword evidence="1" id="KW-0812">Transmembrane</keyword>
<proteinExistence type="predicted"/>
<evidence type="ECO:0000256" key="1">
    <source>
        <dbReference type="SAM" id="Phobius"/>
    </source>
</evidence>
<dbReference type="EMBL" id="MFEH01000001">
    <property type="protein sequence ID" value="OGE74435.1"/>
    <property type="molecule type" value="Genomic_DNA"/>
</dbReference>
<sequence>MLLVVIAQSRSMSDPALDGMMQFLVNDVALIVLPFWAVRKAKTNLARTLFFMFGVVTVFERLLEVVAAILRVNHYWYAAAVVLTHDDLFYRLTVAIMAGSWYMRRQLLKTVAKQKTSSAL</sequence>
<reference evidence="2 3" key="1">
    <citation type="journal article" date="2016" name="Nat. Commun.">
        <title>Thousands of microbial genomes shed light on interconnected biogeochemical processes in an aquifer system.</title>
        <authorList>
            <person name="Anantharaman K."/>
            <person name="Brown C.T."/>
            <person name="Hug L.A."/>
            <person name="Sharon I."/>
            <person name="Castelle C.J."/>
            <person name="Probst A.J."/>
            <person name="Thomas B.C."/>
            <person name="Singh A."/>
            <person name="Wilkins M.J."/>
            <person name="Karaoz U."/>
            <person name="Brodie E.L."/>
            <person name="Williams K.H."/>
            <person name="Hubbard S.S."/>
            <person name="Banfield J.F."/>
        </authorList>
    </citation>
    <scope>NUCLEOTIDE SEQUENCE [LARGE SCALE GENOMIC DNA]</scope>
</reference>
<keyword evidence="1" id="KW-0472">Membrane</keyword>
<feature type="transmembrane region" description="Helical" evidence="1">
    <location>
        <begin position="20"/>
        <end position="38"/>
    </location>
</feature>
<evidence type="ECO:0000313" key="2">
    <source>
        <dbReference type="EMBL" id="OGE74435.1"/>
    </source>
</evidence>
<dbReference type="AlphaFoldDB" id="A0A1F5N9X4"/>
<feature type="transmembrane region" description="Helical" evidence="1">
    <location>
        <begin position="76"/>
        <end position="103"/>
    </location>
</feature>
<dbReference type="Proteomes" id="UP000177610">
    <property type="component" value="Unassembled WGS sequence"/>
</dbReference>
<name>A0A1F5N9X4_9BACT</name>
<keyword evidence="1" id="KW-1133">Transmembrane helix</keyword>
<accession>A0A1F5N9X4</accession>
<gene>
    <name evidence="2" type="ORF">A2717_02780</name>
</gene>